<feature type="transmembrane region" description="Helical" evidence="14">
    <location>
        <begin position="117"/>
        <end position="142"/>
    </location>
</feature>
<evidence type="ECO:0000256" key="10">
    <source>
        <dbReference type="ARBA" id="ARBA00023166"/>
    </source>
</evidence>
<evidence type="ECO:0000256" key="7">
    <source>
        <dbReference type="ARBA" id="ARBA00023011"/>
    </source>
</evidence>
<dbReference type="GO" id="GO:0005783">
    <property type="term" value="C:endoplasmic reticulum"/>
    <property type="evidence" value="ECO:0007669"/>
    <property type="project" value="TreeGrafter"/>
</dbReference>
<dbReference type="AlphaFoldDB" id="A0AAD9J8D3"/>
<evidence type="ECO:0000256" key="14">
    <source>
        <dbReference type="SAM" id="Phobius"/>
    </source>
</evidence>
<evidence type="ECO:0000256" key="8">
    <source>
        <dbReference type="ARBA" id="ARBA00023098"/>
    </source>
</evidence>
<dbReference type="PANTHER" id="PTHR14207">
    <property type="entry name" value="STEROL ISOMERASE"/>
    <property type="match status" value="1"/>
</dbReference>
<dbReference type="EMBL" id="JAODUP010000501">
    <property type="protein sequence ID" value="KAK2148351.1"/>
    <property type="molecule type" value="Genomic_DNA"/>
</dbReference>
<gene>
    <name evidence="16" type="ORF">LSH36_501g03039</name>
</gene>
<evidence type="ECO:0000256" key="13">
    <source>
        <dbReference type="PROSITE-ProRule" id="PRU01087"/>
    </source>
</evidence>
<keyword evidence="12" id="KW-0413">Isomerase</keyword>
<evidence type="ECO:0000256" key="11">
    <source>
        <dbReference type="ARBA" id="ARBA00023221"/>
    </source>
</evidence>
<feature type="transmembrane region" description="Helical" evidence="14">
    <location>
        <begin position="61"/>
        <end position="80"/>
    </location>
</feature>
<dbReference type="GO" id="GO:0000247">
    <property type="term" value="F:C-8 sterol isomerase activity"/>
    <property type="evidence" value="ECO:0007669"/>
    <property type="project" value="TreeGrafter"/>
</dbReference>
<evidence type="ECO:0000256" key="12">
    <source>
        <dbReference type="ARBA" id="ARBA00023235"/>
    </source>
</evidence>
<proteinExistence type="inferred from homology"/>
<name>A0AAD9J8D3_9ANNE</name>
<comment type="subcellular location">
    <subcellularLocation>
        <location evidence="1">Membrane</location>
        <topology evidence="1">Multi-pass membrane protein</topology>
    </subcellularLocation>
</comment>
<evidence type="ECO:0000313" key="17">
    <source>
        <dbReference type="Proteomes" id="UP001208570"/>
    </source>
</evidence>
<evidence type="ECO:0000256" key="3">
    <source>
        <dbReference type="ARBA" id="ARBA00022516"/>
    </source>
</evidence>
<feature type="transmembrane region" description="Helical" evidence="14">
    <location>
        <begin position="149"/>
        <end position="167"/>
    </location>
</feature>
<feature type="transmembrane region" description="Helical" evidence="14">
    <location>
        <begin position="31"/>
        <end position="49"/>
    </location>
</feature>
<keyword evidence="3" id="KW-0444">Lipid biosynthesis</keyword>
<keyword evidence="10" id="KW-1207">Sterol metabolism</keyword>
<dbReference type="InterPro" id="IPR033118">
    <property type="entry name" value="EXPERA"/>
</dbReference>
<evidence type="ECO:0000256" key="1">
    <source>
        <dbReference type="ARBA" id="ARBA00004141"/>
    </source>
</evidence>
<comment type="similarity">
    <text evidence="2">Belongs to the EBP family.</text>
</comment>
<keyword evidence="6 13" id="KW-1133">Transmembrane helix</keyword>
<evidence type="ECO:0000256" key="4">
    <source>
        <dbReference type="ARBA" id="ARBA00022692"/>
    </source>
</evidence>
<feature type="domain" description="EXPERA" evidence="15">
    <location>
        <begin position="62"/>
        <end position="205"/>
    </location>
</feature>
<reference evidence="16" key="1">
    <citation type="journal article" date="2023" name="Mol. Biol. Evol.">
        <title>Third-Generation Sequencing Reveals the Adaptive Role of the Epigenome in Three Deep-Sea Polychaetes.</title>
        <authorList>
            <person name="Perez M."/>
            <person name="Aroh O."/>
            <person name="Sun Y."/>
            <person name="Lan Y."/>
            <person name="Juniper S.K."/>
            <person name="Young C.R."/>
            <person name="Angers B."/>
            <person name="Qian P.Y."/>
        </authorList>
    </citation>
    <scope>NUCLEOTIDE SEQUENCE</scope>
    <source>
        <strain evidence="16">P08H-3</strain>
    </source>
</reference>
<dbReference type="InterPro" id="IPR007905">
    <property type="entry name" value="EBP"/>
</dbReference>
<evidence type="ECO:0000256" key="6">
    <source>
        <dbReference type="ARBA" id="ARBA00022989"/>
    </source>
</evidence>
<sequence>MASNATRVHPYYPRDLYIPGYVPNEMEVLEILSIFSFLLFVPAVILWVAMTKISRIREKPYTMRLRCVWFLITGIIHSSLELYFSLHRKTLAGEQTLLAQIWKEYSKGDSRYLMNDTFIVCMETITGFIDGPLSFLTLYAFLTGKPYRYVVQLMVCLCQLYGDVLYFMTEYKEDFIHGEMGHFLHFWVYFFFMNSIWIVIPFIFAIDSVRNLTKAQLVADFRISANKKRT</sequence>
<evidence type="ECO:0000256" key="5">
    <source>
        <dbReference type="ARBA" id="ARBA00022955"/>
    </source>
</evidence>
<keyword evidence="7" id="KW-0756">Sterol biosynthesis</keyword>
<dbReference type="PROSITE" id="PS51751">
    <property type="entry name" value="EXPERA"/>
    <property type="match status" value="1"/>
</dbReference>
<accession>A0AAD9J8D3</accession>
<keyword evidence="5" id="KW-0752">Steroid biosynthesis</keyword>
<keyword evidence="9 13" id="KW-0472">Membrane</keyword>
<dbReference type="GO" id="GO:0004769">
    <property type="term" value="F:steroid Delta-isomerase activity"/>
    <property type="evidence" value="ECO:0007669"/>
    <property type="project" value="TreeGrafter"/>
</dbReference>
<comment type="caution">
    <text evidence="16">The sequence shown here is derived from an EMBL/GenBank/DDBJ whole genome shotgun (WGS) entry which is preliminary data.</text>
</comment>
<evidence type="ECO:0000313" key="16">
    <source>
        <dbReference type="EMBL" id="KAK2148351.1"/>
    </source>
</evidence>
<dbReference type="GO" id="GO:0006695">
    <property type="term" value="P:cholesterol biosynthetic process"/>
    <property type="evidence" value="ECO:0007669"/>
    <property type="project" value="TreeGrafter"/>
</dbReference>
<keyword evidence="4 13" id="KW-0812">Transmembrane</keyword>
<keyword evidence="11" id="KW-0753">Steroid metabolism</keyword>
<dbReference type="GO" id="GO:0047750">
    <property type="term" value="F:cholestenol delta-isomerase activity"/>
    <property type="evidence" value="ECO:0007669"/>
    <property type="project" value="InterPro"/>
</dbReference>
<dbReference type="GO" id="GO:0016020">
    <property type="term" value="C:membrane"/>
    <property type="evidence" value="ECO:0007669"/>
    <property type="project" value="UniProtKB-SubCell"/>
</dbReference>
<evidence type="ECO:0000256" key="9">
    <source>
        <dbReference type="ARBA" id="ARBA00023136"/>
    </source>
</evidence>
<organism evidence="16 17">
    <name type="scientific">Paralvinella palmiformis</name>
    <dbReference type="NCBI Taxonomy" id="53620"/>
    <lineage>
        <taxon>Eukaryota</taxon>
        <taxon>Metazoa</taxon>
        <taxon>Spiralia</taxon>
        <taxon>Lophotrochozoa</taxon>
        <taxon>Annelida</taxon>
        <taxon>Polychaeta</taxon>
        <taxon>Sedentaria</taxon>
        <taxon>Canalipalpata</taxon>
        <taxon>Terebellida</taxon>
        <taxon>Terebelliformia</taxon>
        <taxon>Alvinellidae</taxon>
        <taxon>Paralvinella</taxon>
    </lineage>
</organism>
<dbReference type="Proteomes" id="UP001208570">
    <property type="component" value="Unassembled WGS sequence"/>
</dbReference>
<feature type="transmembrane region" description="Helical" evidence="14">
    <location>
        <begin position="187"/>
        <end position="206"/>
    </location>
</feature>
<protein>
    <recommendedName>
        <fullName evidence="15">EXPERA domain-containing protein</fullName>
    </recommendedName>
</protein>
<keyword evidence="8" id="KW-0443">Lipid metabolism</keyword>
<dbReference type="PANTHER" id="PTHR14207:SF0">
    <property type="entry name" value="3-BETA-HYDROXYSTEROID-DELTA(8),DELTA(7)-ISOMERASE"/>
    <property type="match status" value="1"/>
</dbReference>
<evidence type="ECO:0000256" key="2">
    <source>
        <dbReference type="ARBA" id="ARBA00008337"/>
    </source>
</evidence>
<dbReference type="Pfam" id="PF05241">
    <property type="entry name" value="EBP"/>
    <property type="match status" value="1"/>
</dbReference>
<evidence type="ECO:0000259" key="15">
    <source>
        <dbReference type="PROSITE" id="PS51751"/>
    </source>
</evidence>
<keyword evidence="17" id="KW-1185">Reference proteome</keyword>